<evidence type="ECO:0000313" key="3">
    <source>
        <dbReference type="Proteomes" id="UP000646244"/>
    </source>
</evidence>
<accession>A0A918WGN4</accession>
<feature type="region of interest" description="Disordered" evidence="1">
    <location>
        <begin position="52"/>
        <end position="122"/>
    </location>
</feature>
<evidence type="ECO:0000256" key="1">
    <source>
        <dbReference type="SAM" id="MobiDB-lite"/>
    </source>
</evidence>
<comment type="caution">
    <text evidence="2">The sequence shown here is derived from an EMBL/GenBank/DDBJ whole genome shotgun (WGS) entry which is preliminary data.</text>
</comment>
<feature type="compositionally biased region" description="Basic residues" evidence="1">
    <location>
        <begin position="70"/>
        <end position="79"/>
    </location>
</feature>
<evidence type="ECO:0000313" key="2">
    <source>
        <dbReference type="EMBL" id="GHC44817.1"/>
    </source>
</evidence>
<reference evidence="2" key="2">
    <citation type="submission" date="2020-09" db="EMBL/GenBank/DDBJ databases">
        <authorList>
            <person name="Sun Q."/>
            <person name="Ohkuma M."/>
        </authorList>
    </citation>
    <scope>NUCLEOTIDE SEQUENCE</scope>
    <source>
        <strain evidence="2">JCM 4633</strain>
    </source>
</reference>
<dbReference type="EMBL" id="BMVB01000005">
    <property type="protein sequence ID" value="GHC44817.1"/>
    <property type="molecule type" value="Genomic_DNA"/>
</dbReference>
<proteinExistence type="predicted"/>
<dbReference type="AlphaFoldDB" id="A0A918WGN4"/>
<name>A0A918WGN4_STRCJ</name>
<gene>
    <name evidence="2" type="ORF">GCM10010507_19890</name>
</gene>
<protein>
    <submittedName>
        <fullName evidence="2">Uncharacterized protein</fullName>
    </submittedName>
</protein>
<organism evidence="2 3">
    <name type="scientific">Streptomyces cinnamoneus</name>
    <name type="common">Streptoverticillium cinnamoneum</name>
    <dbReference type="NCBI Taxonomy" id="53446"/>
    <lineage>
        <taxon>Bacteria</taxon>
        <taxon>Bacillati</taxon>
        <taxon>Actinomycetota</taxon>
        <taxon>Actinomycetes</taxon>
        <taxon>Kitasatosporales</taxon>
        <taxon>Streptomycetaceae</taxon>
        <taxon>Streptomyces</taxon>
        <taxon>Streptomyces cinnamoneus group</taxon>
    </lineage>
</organism>
<reference evidence="2" key="1">
    <citation type="journal article" date="2014" name="Int. J. Syst. Evol. Microbiol.">
        <title>Complete genome sequence of Corynebacterium casei LMG S-19264T (=DSM 44701T), isolated from a smear-ripened cheese.</title>
        <authorList>
            <consortium name="US DOE Joint Genome Institute (JGI-PGF)"/>
            <person name="Walter F."/>
            <person name="Albersmeier A."/>
            <person name="Kalinowski J."/>
            <person name="Ruckert C."/>
        </authorList>
    </citation>
    <scope>NUCLEOTIDE SEQUENCE</scope>
    <source>
        <strain evidence="2">JCM 4633</strain>
    </source>
</reference>
<sequence length="122" mass="13339">MASGAPSRPASAWSLGWARPRLRDPQAADRWTWLVIVAHTQLRLAVPLATDQRKPWEKTTRPGTALTPTRVRRGFRNIRPHLSSPVRAPEPSTPGPGRLAAPRTGTPPPAATRAKPSSDPRH</sequence>
<dbReference type="Proteomes" id="UP000646244">
    <property type="component" value="Unassembled WGS sequence"/>
</dbReference>